<keyword evidence="2 3" id="KW-0727">SH2 domain</keyword>
<dbReference type="PROSITE" id="PS50001">
    <property type="entry name" value="SH2"/>
    <property type="match status" value="1"/>
</dbReference>
<dbReference type="SMART" id="SM00326">
    <property type="entry name" value="SH3"/>
    <property type="match status" value="3"/>
</dbReference>
<feature type="domain" description="SH3" evidence="7">
    <location>
        <begin position="170"/>
        <end position="232"/>
    </location>
</feature>
<organism evidence="8 9">
    <name type="scientific">Actinia tenebrosa</name>
    <name type="common">Australian red waratah sea anemone</name>
    <dbReference type="NCBI Taxonomy" id="6105"/>
    <lineage>
        <taxon>Eukaryota</taxon>
        <taxon>Metazoa</taxon>
        <taxon>Cnidaria</taxon>
        <taxon>Anthozoa</taxon>
        <taxon>Hexacorallia</taxon>
        <taxon>Actiniaria</taxon>
        <taxon>Actiniidae</taxon>
        <taxon>Actinia</taxon>
    </lineage>
</organism>
<dbReference type="InterPro" id="IPR036860">
    <property type="entry name" value="SH2_dom_sf"/>
</dbReference>
<gene>
    <name evidence="9" type="primary">LOC116289953</name>
</gene>
<evidence type="ECO:0000313" key="9">
    <source>
        <dbReference type="RefSeq" id="XP_031552769.1"/>
    </source>
</evidence>
<feature type="domain" description="SH3" evidence="7">
    <location>
        <begin position="2"/>
        <end position="61"/>
    </location>
</feature>
<dbReference type="SUPFAM" id="SSF55550">
    <property type="entry name" value="SH2 domain"/>
    <property type="match status" value="1"/>
</dbReference>
<keyword evidence="8" id="KW-1185">Reference proteome</keyword>
<dbReference type="GO" id="GO:0035591">
    <property type="term" value="F:signaling adaptor activity"/>
    <property type="evidence" value="ECO:0007669"/>
    <property type="project" value="TreeGrafter"/>
</dbReference>
<feature type="domain" description="SH3" evidence="7">
    <location>
        <begin position="108"/>
        <end position="167"/>
    </location>
</feature>
<feature type="domain" description="SH2" evidence="6">
    <location>
        <begin position="277"/>
        <end position="371"/>
    </location>
</feature>
<dbReference type="GO" id="GO:0030971">
    <property type="term" value="F:receptor tyrosine kinase binding"/>
    <property type="evidence" value="ECO:0007669"/>
    <property type="project" value="TreeGrafter"/>
</dbReference>
<proteinExistence type="predicted"/>
<dbReference type="InParanoid" id="A0A6P8H8M0"/>
<evidence type="ECO:0000256" key="1">
    <source>
        <dbReference type="ARBA" id="ARBA00022443"/>
    </source>
</evidence>
<dbReference type="PRINTS" id="PR00452">
    <property type="entry name" value="SH3DOMAIN"/>
</dbReference>
<dbReference type="KEGG" id="aten:116289953"/>
<dbReference type="RefSeq" id="XP_031552769.1">
    <property type="nucleotide sequence ID" value="XM_031696909.1"/>
</dbReference>
<dbReference type="InterPro" id="IPR001452">
    <property type="entry name" value="SH3_domain"/>
</dbReference>
<protein>
    <submittedName>
        <fullName evidence="9">Cytoplasmic protein NCK2-like</fullName>
    </submittedName>
</protein>
<dbReference type="Gene3D" id="2.30.30.40">
    <property type="entry name" value="SH3 Domains"/>
    <property type="match status" value="3"/>
</dbReference>
<accession>A0A6P8H8M0</accession>
<dbReference type="SMART" id="SM00252">
    <property type="entry name" value="SH2"/>
    <property type="match status" value="1"/>
</dbReference>
<dbReference type="InterPro" id="IPR000980">
    <property type="entry name" value="SH2"/>
</dbReference>
<dbReference type="PANTHER" id="PTHR19969:SF14">
    <property type="entry name" value="DREADLOCKS, ISOFORM B"/>
    <property type="match status" value="1"/>
</dbReference>
<evidence type="ECO:0000259" key="7">
    <source>
        <dbReference type="PROSITE" id="PS50002"/>
    </source>
</evidence>
<dbReference type="PROSITE" id="PS50002">
    <property type="entry name" value="SH3"/>
    <property type="match status" value="3"/>
</dbReference>
<dbReference type="GO" id="GO:0005737">
    <property type="term" value="C:cytoplasm"/>
    <property type="evidence" value="ECO:0007669"/>
    <property type="project" value="TreeGrafter"/>
</dbReference>
<feature type="region of interest" description="Disordered" evidence="5">
    <location>
        <begin position="231"/>
        <end position="252"/>
    </location>
</feature>
<dbReference type="Gene3D" id="3.30.505.10">
    <property type="entry name" value="SH2 domain"/>
    <property type="match status" value="1"/>
</dbReference>
<dbReference type="GO" id="GO:0048013">
    <property type="term" value="P:ephrin receptor signaling pathway"/>
    <property type="evidence" value="ECO:0007669"/>
    <property type="project" value="TreeGrafter"/>
</dbReference>
<dbReference type="InterPro" id="IPR036028">
    <property type="entry name" value="SH3-like_dom_sf"/>
</dbReference>
<dbReference type="AlphaFoldDB" id="A0A6P8H8M0"/>
<evidence type="ECO:0000256" key="3">
    <source>
        <dbReference type="PROSITE-ProRule" id="PRU00191"/>
    </source>
</evidence>
<dbReference type="GeneID" id="116289953"/>
<dbReference type="FunCoup" id="A0A6P8H8M0">
    <property type="interactions" value="3187"/>
</dbReference>
<dbReference type="Proteomes" id="UP000515163">
    <property type="component" value="Unplaced"/>
</dbReference>
<name>A0A6P8H8M0_ACTTE</name>
<evidence type="ECO:0000256" key="5">
    <source>
        <dbReference type="SAM" id="MobiDB-lite"/>
    </source>
</evidence>
<evidence type="ECO:0000259" key="6">
    <source>
        <dbReference type="PROSITE" id="PS50001"/>
    </source>
</evidence>
<reference evidence="9" key="1">
    <citation type="submission" date="2025-08" db="UniProtKB">
        <authorList>
            <consortium name="RefSeq"/>
        </authorList>
    </citation>
    <scope>IDENTIFICATION</scope>
    <source>
        <tissue evidence="9">Tentacle</tissue>
    </source>
</reference>
<dbReference type="CDD" id="cd11767">
    <property type="entry name" value="SH3_Nck_3"/>
    <property type="match status" value="1"/>
</dbReference>
<dbReference type="FunFam" id="2.30.30.40:FF:000110">
    <property type="entry name" value="Cytoplasmic protein"/>
    <property type="match status" value="1"/>
</dbReference>
<evidence type="ECO:0000256" key="2">
    <source>
        <dbReference type="ARBA" id="ARBA00022999"/>
    </source>
</evidence>
<dbReference type="GO" id="GO:0016477">
    <property type="term" value="P:cell migration"/>
    <property type="evidence" value="ECO:0007669"/>
    <property type="project" value="TreeGrafter"/>
</dbReference>
<dbReference type="PRINTS" id="PR00401">
    <property type="entry name" value="SH2DOMAIN"/>
</dbReference>
<keyword evidence="1 4" id="KW-0728">SH3 domain</keyword>
<dbReference type="FunFam" id="2.30.30.40:FF:000061">
    <property type="entry name" value="Cytoplasmic protein"/>
    <property type="match status" value="1"/>
</dbReference>
<evidence type="ECO:0000256" key="4">
    <source>
        <dbReference type="PROSITE-ProRule" id="PRU00192"/>
    </source>
</evidence>
<dbReference type="Pfam" id="PF00017">
    <property type="entry name" value="SH2"/>
    <property type="match status" value="1"/>
</dbReference>
<dbReference type="SUPFAM" id="SSF50044">
    <property type="entry name" value="SH3-domain"/>
    <property type="match status" value="3"/>
</dbReference>
<evidence type="ECO:0000313" key="8">
    <source>
        <dbReference type="Proteomes" id="UP000515163"/>
    </source>
</evidence>
<dbReference type="Pfam" id="PF00018">
    <property type="entry name" value="SH3_1"/>
    <property type="match status" value="3"/>
</dbReference>
<dbReference type="PANTHER" id="PTHR19969">
    <property type="entry name" value="SH2-SH3 ADAPTOR PROTEIN-RELATED"/>
    <property type="match status" value="1"/>
</dbReference>
<dbReference type="OrthoDB" id="26539at2759"/>
<sequence length="373" mass="42471">MGDESIAIALYEYNAQQKEELSIKKNEKLTIIDDSQTWWKVKNERNQSGYVPSNYVDRKGPKKQPVQILKNIFGKGAKKGQSDSNGYDNERNQYCTPESVLIPPHTKAAICQVKAKFSYKPRNKDELELNKGNLIDVLEKEHDGWWKGRSGNNVGWFPSNYAEEDTLSENPNFKVVALYPFSSSNPEELNFEKDEILDIIRQPEGDPDWWEAKKSDGKTGLVPKNYVKTLSEDAPARPPSQSHPTKKLPLSPNDSAQAFQKVLLPSHKALSFGNEEWFWGQISRENGEKLLGIHGDNGDFLLRESETRGGDFSVSMKAPDRIKHFRIQTLDSGYKIGQRTFDSLDALIEHYKKSPIFTNEKGDKMYLVKPVVM</sequence>
<dbReference type="InterPro" id="IPR051184">
    <property type="entry name" value="Tyrosine-phos_adapter"/>
</dbReference>